<gene>
    <name evidence="2" type="ORF">Tsubulata_007383</name>
</gene>
<evidence type="ECO:0000256" key="1">
    <source>
        <dbReference type="SAM" id="Phobius"/>
    </source>
</evidence>
<reference evidence="2" key="2">
    <citation type="journal article" date="2023" name="Plants (Basel)">
        <title>Annotation of the Turnera subulata (Passifloraceae) Draft Genome Reveals the S-Locus Evolved after the Divergence of Turneroideae from Passifloroideae in a Stepwise Manner.</title>
        <authorList>
            <person name="Henning P.M."/>
            <person name="Roalson E.H."/>
            <person name="Mir W."/>
            <person name="McCubbin A.G."/>
            <person name="Shore J.S."/>
        </authorList>
    </citation>
    <scope>NUCLEOTIDE SEQUENCE</scope>
    <source>
        <strain evidence="2">F60SS</strain>
    </source>
</reference>
<proteinExistence type="predicted"/>
<dbReference type="Proteomes" id="UP001141552">
    <property type="component" value="Unassembled WGS sequence"/>
</dbReference>
<feature type="transmembrane region" description="Helical" evidence="1">
    <location>
        <begin position="27"/>
        <end position="47"/>
    </location>
</feature>
<evidence type="ECO:0000313" key="3">
    <source>
        <dbReference type="Proteomes" id="UP001141552"/>
    </source>
</evidence>
<accession>A0A9Q0FCS8</accession>
<keyword evidence="1" id="KW-0472">Membrane</keyword>
<reference evidence="2" key="1">
    <citation type="submission" date="2022-02" db="EMBL/GenBank/DDBJ databases">
        <authorList>
            <person name="Henning P.M."/>
            <person name="McCubbin A.G."/>
            <person name="Shore J.S."/>
        </authorList>
    </citation>
    <scope>NUCLEOTIDE SEQUENCE</scope>
    <source>
        <strain evidence="2">F60SS</strain>
        <tissue evidence="2">Leaves</tissue>
    </source>
</reference>
<evidence type="ECO:0000313" key="2">
    <source>
        <dbReference type="EMBL" id="KAJ4828942.1"/>
    </source>
</evidence>
<dbReference type="EMBL" id="JAKUCV010006037">
    <property type="protein sequence ID" value="KAJ4828942.1"/>
    <property type="molecule type" value="Genomic_DNA"/>
</dbReference>
<dbReference type="AlphaFoldDB" id="A0A9Q0FCS8"/>
<comment type="caution">
    <text evidence="2">The sequence shown here is derived from an EMBL/GenBank/DDBJ whole genome shotgun (WGS) entry which is preliminary data.</text>
</comment>
<name>A0A9Q0FCS8_9ROSI</name>
<protein>
    <submittedName>
        <fullName evidence="2">Uncharacterized protein</fullName>
    </submittedName>
</protein>
<keyword evidence="3" id="KW-1185">Reference proteome</keyword>
<sequence length="48" mass="5159">MVSPPGMTSGTSVLSHWLIHYAHSALLGWKPGAIFCFIARCLGVFGLK</sequence>
<keyword evidence="1" id="KW-0812">Transmembrane</keyword>
<keyword evidence="1" id="KW-1133">Transmembrane helix</keyword>
<organism evidence="2 3">
    <name type="scientific">Turnera subulata</name>
    <dbReference type="NCBI Taxonomy" id="218843"/>
    <lineage>
        <taxon>Eukaryota</taxon>
        <taxon>Viridiplantae</taxon>
        <taxon>Streptophyta</taxon>
        <taxon>Embryophyta</taxon>
        <taxon>Tracheophyta</taxon>
        <taxon>Spermatophyta</taxon>
        <taxon>Magnoliopsida</taxon>
        <taxon>eudicotyledons</taxon>
        <taxon>Gunneridae</taxon>
        <taxon>Pentapetalae</taxon>
        <taxon>rosids</taxon>
        <taxon>fabids</taxon>
        <taxon>Malpighiales</taxon>
        <taxon>Passifloraceae</taxon>
        <taxon>Turnera</taxon>
    </lineage>
</organism>